<keyword evidence="3" id="KW-1185">Reference proteome</keyword>
<reference evidence="2 3" key="1">
    <citation type="submission" date="2017-10" db="EMBL/GenBank/DDBJ databases">
        <title>Whole genome sequencing of members of genus Pseudoxanthomonas.</title>
        <authorList>
            <person name="Kumar S."/>
            <person name="Bansal K."/>
            <person name="Kaur A."/>
            <person name="Patil P."/>
            <person name="Sharma S."/>
            <person name="Patil P.B."/>
        </authorList>
    </citation>
    <scope>NUCLEOTIDE SEQUENCE [LARGE SCALE GENOMIC DNA]</scope>
    <source>
        <strain evidence="2 3">DSM 17801</strain>
    </source>
</reference>
<feature type="transmembrane region" description="Helical" evidence="1">
    <location>
        <begin position="98"/>
        <end position="120"/>
    </location>
</feature>
<keyword evidence="1" id="KW-0472">Membrane</keyword>
<feature type="transmembrane region" description="Helical" evidence="1">
    <location>
        <begin position="165"/>
        <end position="184"/>
    </location>
</feature>
<dbReference type="Proteomes" id="UP000788419">
    <property type="component" value="Unassembled WGS sequence"/>
</dbReference>
<dbReference type="EMBL" id="PDWN01000017">
    <property type="protein sequence ID" value="KAF1692259.1"/>
    <property type="molecule type" value="Genomic_DNA"/>
</dbReference>
<name>A0ABQ6Z3Z6_9GAMM</name>
<proteinExistence type="predicted"/>
<dbReference type="RefSeq" id="WP_162411412.1">
    <property type="nucleotide sequence ID" value="NZ_PDWN01000017.1"/>
</dbReference>
<keyword evidence="1" id="KW-1133">Transmembrane helix</keyword>
<evidence type="ECO:0000313" key="2">
    <source>
        <dbReference type="EMBL" id="KAF1692259.1"/>
    </source>
</evidence>
<feature type="transmembrane region" description="Helical" evidence="1">
    <location>
        <begin position="132"/>
        <end position="153"/>
    </location>
</feature>
<accession>A0ABQ6Z3Z6</accession>
<evidence type="ECO:0008006" key="4">
    <source>
        <dbReference type="Google" id="ProtNLM"/>
    </source>
</evidence>
<gene>
    <name evidence="2" type="ORF">CSC65_14980</name>
</gene>
<evidence type="ECO:0000256" key="1">
    <source>
        <dbReference type="SAM" id="Phobius"/>
    </source>
</evidence>
<sequence>MDLMRLLRSLEEFLYELVGWLVFYPRTFWRVLRHPGAMARYTRLELAQPPERQFEETISPVLMLILSVVLAHVAEMALKVSLPTMSTPVGKLLFGSEQFLLLTRSAVFCIYALGAALGTLRQDGSKVTRATLREPFSIQAFLACPFVVMFSIGEQLARTAEAREAGVVLACAAVVWYIVARAIAYRALYRSGWLKALALVIASFSLTTILVLAAFALLLV</sequence>
<evidence type="ECO:0000313" key="3">
    <source>
        <dbReference type="Proteomes" id="UP000788419"/>
    </source>
</evidence>
<protein>
    <recommendedName>
        <fullName evidence="4">Yip1 domain-containing protein</fullName>
    </recommendedName>
</protein>
<feature type="transmembrane region" description="Helical" evidence="1">
    <location>
        <begin position="196"/>
        <end position="219"/>
    </location>
</feature>
<comment type="caution">
    <text evidence="2">The sequence shown here is derived from an EMBL/GenBank/DDBJ whole genome shotgun (WGS) entry which is preliminary data.</text>
</comment>
<organism evidence="2 3">
    <name type="scientific">Pseudoxanthomonas daejeonensis</name>
    <dbReference type="NCBI Taxonomy" id="266062"/>
    <lineage>
        <taxon>Bacteria</taxon>
        <taxon>Pseudomonadati</taxon>
        <taxon>Pseudomonadota</taxon>
        <taxon>Gammaproteobacteria</taxon>
        <taxon>Lysobacterales</taxon>
        <taxon>Lysobacteraceae</taxon>
        <taxon>Pseudoxanthomonas</taxon>
    </lineage>
</organism>
<keyword evidence="1" id="KW-0812">Transmembrane</keyword>